<dbReference type="CDD" id="cd08516">
    <property type="entry name" value="PBP2_NikA_DppA_OppA_like_11"/>
    <property type="match status" value="1"/>
</dbReference>
<evidence type="ECO:0000256" key="1">
    <source>
        <dbReference type="ARBA" id="ARBA00004193"/>
    </source>
</evidence>
<comment type="subcellular location">
    <subcellularLocation>
        <location evidence="1">Cell membrane</location>
        <topology evidence="1">Lipid-anchor</topology>
    </subcellularLocation>
</comment>
<dbReference type="InterPro" id="IPR039424">
    <property type="entry name" value="SBP_5"/>
</dbReference>
<dbReference type="Gene3D" id="3.40.190.10">
    <property type="entry name" value="Periplasmic binding protein-like II"/>
    <property type="match status" value="1"/>
</dbReference>
<dbReference type="GO" id="GO:1904680">
    <property type="term" value="F:peptide transmembrane transporter activity"/>
    <property type="evidence" value="ECO:0007669"/>
    <property type="project" value="TreeGrafter"/>
</dbReference>
<proteinExistence type="inferred from homology"/>
<dbReference type="EMBL" id="FOWD01000024">
    <property type="protein sequence ID" value="SFO41819.1"/>
    <property type="molecule type" value="Genomic_DNA"/>
</dbReference>
<evidence type="ECO:0000259" key="5">
    <source>
        <dbReference type="Pfam" id="PF00496"/>
    </source>
</evidence>
<dbReference type="InterPro" id="IPR030678">
    <property type="entry name" value="Peptide/Ni-bd"/>
</dbReference>
<dbReference type="GO" id="GO:0043190">
    <property type="term" value="C:ATP-binding cassette (ABC) transporter complex"/>
    <property type="evidence" value="ECO:0007669"/>
    <property type="project" value="InterPro"/>
</dbReference>
<keyword evidence="3" id="KW-0813">Transport</keyword>
<evidence type="ECO:0000256" key="2">
    <source>
        <dbReference type="ARBA" id="ARBA00005695"/>
    </source>
</evidence>
<evidence type="ECO:0000256" key="3">
    <source>
        <dbReference type="ARBA" id="ARBA00022448"/>
    </source>
</evidence>
<dbReference type="Pfam" id="PF00496">
    <property type="entry name" value="SBP_bac_5"/>
    <property type="match status" value="1"/>
</dbReference>
<accession>A0A1I5H0U0</accession>
<evidence type="ECO:0000313" key="6">
    <source>
        <dbReference type="EMBL" id="SFO41819.1"/>
    </source>
</evidence>
<dbReference type="PROSITE" id="PS01040">
    <property type="entry name" value="SBP_BACTERIAL_5"/>
    <property type="match status" value="1"/>
</dbReference>
<dbReference type="InterPro" id="IPR000914">
    <property type="entry name" value="SBP_5_dom"/>
</dbReference>
<keyword evidence="7" id="KW-1185">Reference proteome</keyword>
<reference evidence="6 7" key="1">
    <citation type="submission" date="2016-10" db="EMBL/GenBank/DDBJ databases">
        <authorList>
            <person name="de Groot N.N."/>
        </authorList>
    </citation>
    <scope>NUCLEOTIDE SEQUENCE [LARGE SCALE GENOMIC DNA]</scope>
    <source>
        <strain evidence="6 7">DSM 1283</strain>
    </source>
</reference>
<dbReference type="OrthoDB" id="9772924at2"/>
<name>A0A1I5H0U0_9FIRM</name>
<dbReference type="GO" id="GO:0042597">
    <property type="term" value="C:periplasmic space"/>
    <property type="evidence" value="ECO:0007669"/>
    <property type="project" value="UniProtKB-ARBA"/>
</dbReference>
<dbReference type="Proteomes" id="UP000198806">
    <property type="component" value="Unassembled WGS sequence"/>
</dbReference>
<evidence type="ECO:0000256" key="4">
    <source>
        <dbReference type="ARBA" id="ARBA00022729"/>
    </source>
</evidence>
<evidence type="ECO:0000313" key="7">
    <source>
        <dbReference type="Proteomes" id="UP000198806"/>
    </source>
</evidence>
<dbReference type="GO" id="GO:0015833">
    <property type="term" value="P:peptide transport"/>
    <property type="evidence" value="ECO:0007669"/>
    <property type="project" value="TreeGrafter"/>
</dbReference>
<comment type="similarity">
    <text evidence="2">Belongs to the bacterial solute-binding protein 5 family.</text>
</comment>
<dbReference type="STRING" id="1527.SAMN04489757_12455"/>
<protein>
    <submittedName>
        <fullName evidence="6">Peptide/nickel transport system substrate-binding protein</fullName>
    </submittedName>
</protein>
<dbReference type="AlphaFoldDB" id="A0A1I5H0U0"/>
<dbReference type="SUPFAM" id="SSF53850">
    <property type="entry name" value="Periplasmic binding protein-like II"/>
    <property type="match status" value="1"/>
</dbReference>
<dbReference type="PROSITE" id="PS51257">
    <property type="entry name" value="PROKAR_LIPOPROTEIN"/>
    <property type="match status" value="1"/>
</dbReference>
<dbReference type="Gene3D" id="3.10.105.10">
    <property type="entry name" value="Dipeptide-binding Protein, Domain 3"/>
    <property type="match status" value="1"/>
</dbReference>
<dbReference type="RefSeq" id="WP_091687401.1">
    <property type="nucleotide sequence ID" value="NZ_BAABFM010000035.1"/>
</dbReference>
<dbReference type="PANTHER" id="PTHR30290">
    <property type="entry name" value="PERIPLASMIC BINDING COMPONENT OF ABC TRANSPORTER"/>
    <property type="match status" value="1"/>
</dbReference>
<dbReference type="Gene3D" id="3.90.76.10">
    <property type="entry name" value="Dipeptide-binding Protein, Domain 1"/>
    <property type="match status" value="1"/>
</dbReference>
<gene>
    <name evidence="6" type="ORF">SAMN04489757_12455</name>
</gene>
<feature type="domain" description="Solute-binding protein family 5" evidence="5">
    <location>
        <begin position="91"/>
        <end position="425"/>
    </location>
</feature>
<organism evidence="6 7">
    <name type="scientific">Anaerocolumna aminovalerica</name>
    <dbReference type="NCBI Taxonomy" id="1527"/>
    <lineage>
        <taxon>Bacteria</taxon>
        <taxon>Bacillati</taxon>
        <taxon>Bacillota</taxon>
        <taxon>Clostridia</taxon>
        <taxon>Lachnospirales</taxon>
        <taxon>Lachnospiraceae</taxon>
        <taxon>Anaerocolumna</taxon>
    </lineage>
</organism>
<dbReference type="InterPro" id="IPR023765">
    <property type="entry name" value="SBP_5_CS"/>
</dbReference>
<dbReference type="PANTHER" id="PTHR30290:SF9">
    <property type="entry name" value="OLIGOPEPTIDE-BINDING PROTEIN APPA"/>
    <property type="match status" value="1"/>
</dbReference>
<sequence>MKKRKPFFILMILVLSIALYGCGGGRKGNDNEKAPVDDMSSKTPINSGKIVVGISQDLDSLDPHKAVAAGTKEVLFNLFEGLVKPDQNGNLVPAVAESYDISEDGKVYTFPLRENVKFHNGAPVTADDVIYSIKRSAGLLETADPAVVVESALTNVSEVNKIDETTVEVVLKEGDTELLGYLTCAIIPKDYKDQNTAPVGTGPFKFVSYTPLESLVVEKNEEYYVTGKPYLDQVTFKIVPNPDSAVLDLLAGSLDIFPYLTETQAAQLSQQFNIAEGHMNLVQALFLNNTAKPFTDIKVRQALNYAIDRQGILDMVAGGKGSVIGSNMFPGFSKYYNEETAGTYTYDVKKAKDLLAEAGYPNGFTFTIKVPSNYKFHVDTAQVIVEQLKQAGITAKIEQIEWASWLSDVYVARNYEATVIGLDAKLAPRDVLERYKSDAGNNFLKYSNPQFDKTLDNAVKTTKDEEKITFYKELQSILAEDAAAVYIQDPALLVAVNKKLDGFTFYPVFALDMASVYYAE</sequence>
<dbReference type="PIRSF" id="PIRSF002741">
    <property type="entry name" value="MppA"/>
    <property type="match status" value="1"/>
</dbReference>
<keyword evidence="4" id="KW-0732">Signal</keyword>